<accession>A0A1R2AQA8</accession>
<reference evidence="1 2" key="1">
    <citation type="submission" date="2016-11" db="EMBL/GenBank/DDBJ databases">
        <title>The macronuclear genome of Stentor coeruleus: a giant cell with tiny introns.</title>
        <authorList>
            <person name="Slabodnick M."/>
            <person name="Ruby J.G."/>
            <person name="Reiff S.B."/>
            <person name="Swart E.C."/>
            <person name="Gosai S."/>
            <person name="Prabakaran S."/>
            <person name="Witkowska E."/>
            <person name="Larue G.E."/>
            <person name="Fisher S."/>
            <person name="Freeman R.M."/>
            <person name="Gunawardena J."/>
            <person name="Chu W."/>
            <person name="Stover N.A."/>
            <person name="Gregory B.D."/>
            <person name="Nowacki M."/>
            <person name="Derisi J."/>
            <person name="Roy S.W."/>
            <person name="Marshall W.F."/>
            <person name="Sood P."/>
        </authorList>
    </citation>
    <scope>NUCLEOTIDE SEQUENCE [LARGE SCALE GENOMIC DNA]</scope>
    <source>
        <strain evidence="1">WM001</strain>
    </source>
</reference>
<dbReference type="Proteomes" id="UP000187209">
    <property type="component" value="Unassembled WGS sequence"/>
</dbReference>
<gene>
    <name evidence="1" type="ORF">SteCoe_36405</name>
</gene>
<proteinExistence type="predicted"/>
<comment type="caution">
    <text evidence="1">The sequence shown here is derived from an EMBL/GenBank/DDBJ whole genome shotgun (WGS) entry which is preliminary data.</text>
</comment>
<protein>
    <submittedName>
        <fullName evidence="1">Uncharacterized protein</fullName>
    </submittedName>
</protein>
<organism evidence="1 2">
    <name type="scientific">Stentor coeruleus</name>
    <dbReference type="NCBI Taxonomy" id="5963"/>
    <lineage>
        <taxon>Eukaryota</taxon>
        <taxon>Sar</taxon>
        <taxon>Alveolata</taxon>
        <taxon>Ciliophora</taxon>
        <taxon>Postciliodesmatophora</taxon>
        <taxon>Heterotrichea</taxon>
        <taxon>Heterotrichida</taxon>
        <taxon>Stentoridae</taxon>
        <taxon>Stentor</taxon>
    </lineage>
</organism>
<keyword evidence="2" id="KW-1185">Reference proteome</keyword>
<evidence type="ECO:0000313" key="1">
    <source>
        <dbReference type="EMBL" id="OMJ66676.1"/>
    </source>
</evidence>
<name>A0A1R2AQA8_9CILI</name>
<dbReference type="EMBL" id="MPUH01001661">
    <property type="protein sequence ID" value="OMJ66676.1"/>
    <property type="molecule type" value="Genomic_DNA"/>
</dbReference>
<evidence type="ECO:0000313" key="2">
    <source>
        <dbReference type="Proteomes" id="UP000187209"/>
    </source>
</evidence>
<dbReference type="AlphaFoldDB" id="A0A1R2AQA8"/>
<sequence length="146" mass="16793">MSKVSLRPSSNKKKSIAPRIIKHSSLAASLEDLENKLKDTGDFKLNEVIKKKTQNFDFDSMQELFSLKNAMSESTIVRIKDLQDRIQKARDSLTTDSIPKIKEPLQTSMKKSRALKKLRVTQYFSNKCSSHKKLLQNIQSIKFKPH</sequence>